<sequence>MAAEAKWPQRPVTLIVPFSPGGSTDITARIVAEGLRAQLGQPVIVENKAGAGGNIGAAYVAQSKPDGYTYLFATNAHAAAVTLYESVNYDFQKDLAPVAQIVSFPNVLVVPATSPAKSLEEFIDYAKAAPQPLNYGSAGIGSSHHLATALFEQRIGAKMQHVPFKGGSPANLAILSGQIDANVAPLMEVYPSIQGGKLRALGVTTSDRADLLPNAPAIGEVLDGYEVTLWSGIMAPSGTSEQIQQAMNEAVRKALKSPAIATQLKDLGYKIYDEALEDLGPMYEREVKNWGEMVRVSGAKAN</sequence>
<proteinExistence type="inferred from homology"/>
<dbReference type="AlphaFoldDB" id="A0A2N4U4G0"/>
<keyword evidence="3" id="KW-1185">Reference proteome</keyword>
<dbReference type="InterPro" id="IPR042100">
    <property type="entry name" value="Bug_dom1"/>
</dbReference>
<dbReference type="PANTHER" id="PTHR42928">
    <property type="entry name" value="TRICARBOXYLATE-BINDING PROTEIN"/>
    <property type="match status" value="1"/>
</dbReference>
<dbReference type="Gene3D" id="3.40.190.150">
    <property type="entry name" value="Bordetella uptake gene, domain 1"/>
    <property type="match status" value="1"/>
</dbReference>
<comment type="caution">
    <text evidence="2">The sequence shown here is derived from an EMBL/GenBank/DDBJ whole genome shotgun (WGS) entry which is preliminary data.</text>
</comment>
<name>A0A2N4U4G0_9BURK</name>
<dbReference type="Gene3D" id="3.40.190.10">
    <property type="entry name" value="Periplasmic binding protein-like II"/>
    <property type="match status" value="1"/>
</dbReference>
<dbReference type="InterPro" id="IPR005064">
    <property type="entry name" value="BUG"/>
</dbReference>
<dbReference type="Pfam" id="PF03401">
    <property type="entry name" value="TctC"/>
    <property type="match status" value="1"/>
</dbReference>
<dbReference type="CDD" id="cd07012">
    <property type="entry name" value="PBP2_Bug_TTT"/>
    <property type="match status" value="1"/>
</dbReference>
<evidence type="ECO:0000256" key="1">
    <source>
        <dbReference type="ARBA" id="ARBA00006987"/>
    </source>
</evidence>
<comment type="similarity">
    <text evidence="1">Belongs to the UPF0065 (bug) family.</text>
</comment>
<reference evidence="2 3" key="1">
    <citation type="submission" date="2017-10" db="EMBL/GenBank/DDBJ databases">
        <title>Two draft genome sequences of Pusillimonas sp. strains isolated from a nitrate- and radionuclide-contaminated groundwater in Russia.</title>
        <authorList>
            <person name="Grouzdev D.S."/>
            <person name="Tourova T.P."/>
            <person name="Goeva M.A."/>
            <person name="Babich T.L."/>
            <person name="Sokolova D.S."/>
            <person name="Abdullin R."/>
            <person name="Poltaraus A.B."/>
            <person name="Toshchakov S.V."/>
            <person name="Nazina T.N."/>
        </authorList>
    </citation>
    <scope>NUCLEOTIDE SEQUENCE [LARGE SCALE GENOMIC DNA]</scope>
    <source>
        <strain evidence="2 3">JR1/69-3-13</strain>
    </source>
</reference>
<dbReference type="SUPFAM" id="SSF53850">
    <property type="entry name" value="Periplasmic binding protein-like II"/>
    <property type="match status" value="1"/>
</dbReference>
<dbReference type="OrthoDB" id="8955500at2"/>
<dbReference type="PIRSF" id="PIRSF017082">
    <property type="entry name" value="YflP"/>
    <property type="match status" value="1"/>
</dbReference>
<organism evidence="2 3">
    <name type="scientific">Pollutimonas subterranea</name>
    <dbReference type="NCBI Taxonomy" id="2045210"/>
    <lineage>
        <taxon>Bacteria</taxon>
        <taxon>Pseudomonadati</taxon>
        <taxon>Pseudomonadota</taxon>
        <taxon>Betaproteobacteria</taxon>
        <taxon>Burkholderiales</taxon>
        <taxon>Alcaligenaceae</taxon>
        <taxon>Pollutimonas</taxon>
    </lineage>
</organism>
<accession>A0A2N4U4G0</accession>
<dbReference type="Proteomes" id="UP000234190">
    <property type="component" value="Unassembled WGS sequence"/>
</dbReference>
<protein>
    <submittedName>
        <fullName evidence="2">ABC transporter substrate-binding protein</fullName>
    </submittedName>
</protein>
<dbReference type="PANTHER" id="PTHR42928:SF5">
    <property type="entry name" value="BLR1237 PROTEIN"/>
    <property type="match status" value="1"/>
</dbReference>
<dbReference type="EMBL" id="PDNW01000008">
    <property type="protein sequence ID" value="PLC49910.1"/>
    <property type="molecule type" value="Genomic_DNA"/>
</dbReference>
<gene>
    <name evidence="2" type="ORF">CR159_11295</name>
</gene>
<evidence type="ECO:0000313" key="2">
    <source>
        <dbReference type="EMBL" id="PLC49910.1"/>
    </source>
</evidence>
<evidence type="ECO:0000313" key="3">
    <source>
        <dbReference type="Proteomes" id="UP000234190"/>
    </source>
</evidence>